<dbReference type="EMBL" id="MDHH01000002">
    <property type="protein sequence ID" value="OUE02494.1"/>
    <property type="molecule type" value="Genomic_DNA"/>
</dbReference>
<gene>
    <name evidence="1" type="ORF">CMMCAS07_10790</name>
</gene>
<evidence type="ECO:0000313" key="2">
    <source>
        <dbReference type="Proteomes" id="UP000195062"/>
    </source>
</evidence>
<evidence type="ECO:0000313" key="1">
    <source>
        <dbReference type="EMBL" id="OUE02494.1"/>
    </source>
</evidence>
<keyword evidence="2" id="KW-1185">Reference proteome</keyword>
<accession>A0A1Y3FK90</accession>
<protein>
    <submittedName>
        <fullName evidence="1">Uncharacterized protein</fullName>
    </submittedName>
</protein>
<dbReference type="Proteomes" id="UP000195062">
    <property type="component" value="Unassembled WGS sequence"/>
</dbReference>
<dbReference type="AlphaFoldDB" id="A0A1Y3FK90"/>
<name>A0A1Y3FK90_CLAMM</name>
<comment type="caution">
    <text evidence="1">The sequence shown here is derived from an EMBL/GenBank/DDBJ whole genome shotgun (WGS) entry which is preliminary data.</text>
</comment>
<sequence>MFRSSGIAYRPSTLPTVDRGMRRWYPIRCGPHRRVTRNAMMRRSMRVGVRFGLRAGHDDRSVKSSPAR</sequence>
<proteinExistence type="predicted"/>
<reference evidence="1 2" key="1">
    <citation type="submission" date="2016-08" db="EMBL/GenBank/DDBJ databases">
        <title>Genome sequence of Clavibacter michiganensis subsp. michiganensis strain CASJ007.</title>
        <authorList>
            <person name="Thapa S.P."/>
            <person name="Coaker G."/>
        </authorList>
    </citation>
    <scope>NUCLEOTIDE SEQUENCE [LARGE SCALE GENOMIC DNA]</scope>
    <source>
        <strain evidence="1">CASJ007</strain>
    </source>
</reference>
<organism evidence="1 2">
    <name type="scientific">Clavibacter michiganensis subsp. michiganensis</name>
    <dbReference type="NCBI Taxonomy" id="33013"/>
    <lineage>
        <taxon>Bacteria</taxon>
        <taxon>Bacillati</taxon>
        <taxon>Actinomycetota</taxon>
        <taxon>Actinomycetes</taxon>
        <taxon>Micrococcales</taxon>
        <taxon>Microbacteriaceae</taxon>
        <taxon>Clavibacter</taxon>
    </lineage>
</organism>